<proteinExistence type="predicted"/>
<evidence type="ECO:0000313" key="2">
    <source>
        <dbReference type="Proteomes" id="UP001177003"/>
    </source>
</evidence>
<gene>
    <name evidence="1" type="ORF">LSALG_LOCUS27818</name>
</gene>
<sequence>MTCNISVKASCHKLHEVLSRLIRPVREIFSRTSFGYLLDLPAQSGDGLLIHTLLLHMLRPTPESDAAERLHFMFSRCSLSFGPKEFCIVLGLYMGSFPTSGIEFSTMYNHEYGDNTFRSRVFPYRTDTALPVEDLELLILNRRFNEISTDDVVLAILLYIPNQGFLGKEPKDKVTKEFMWVVENLDEWNSLNPESPEVPSSVLFNFRKDGASSSDPSCGNSR</sequence>
<name>A0AA35Z9T1_LACSI</name>
<dbReference type="AlphaFoldDB" id="A0AA35Z9T1"/>
<dbReference type="Proteomes" id="UP001177003">
    <property type="component" value="Chromosome 5"/>
</dbReference>
<dbReference type="PANTHER" id="PTHR48449:SF1">
    <property type="entry name" value="DUF1985 DOMAIN-CONTAINING PROTEIN"/>
    <property type="match status" value="1"/>
</dbReference>
<reference evidence="1" key="1">
    <citation type="submission" date="2023-04" db="EMBL/GenBank/DDBJ databases">
        <authorList>
            <person name="Vijverberg K."/>
            <person name="Xiong W."/>
            <person name="Schranz E."/>
        </authorList>
    </citation>
    <scope>NUCLEOTIDE SEQUENCE</scope>
</reference>
<dbReference type="PANTHER" id="PTHR48449">
    <property type="entry name" value="DUF1985 DOMAIN-CONTAINING PROTEIN"/>
    <property type="match status" value="1"/>
</dbReference>
<accession>A0AA35Z9T1</accession>
<organism evidence="1 2">
    <name type="scientific">Lactuca saligna</name>
    <name type="common">Willowleaf lettuce</name>
    <dbReference type="NCBI Taxonomy" id="75948"/>
    <lineage>
        <taxon>Eukaryota</taxon>
        <taxon>Viridiplantae</taxon>
        <taxon>Streptophyta</taxon>
        <taxon>Embryophyta</taxon>
        <taxon>Tracheophyta</taxon>
        <taxon>Spermatophyta</taxon>
        <taxon>Magnoliopsida</taxon>
        <taxon>eudicotyledons</taxon>
        <taxon>Gunneridae</taxon>
        <taxon>Pentapetalae</taxon>
        <taxon>asterids</taxon>
        <taxon>campanulids</taxon>
        <taxon>Asterales</taxon>
        <taxon>Asteraceae</taxon>
        <taxon>Cichorioideae</taxon>
        <taxon>Cichorieae</taxon>
        <taxon>Lactucinae</taxon>
        <taxon>Lactuca</taxon>
    </lineage>
</organism>
<protein>
    <submittedName>
        <fullName evidence="1">Uncharacterized protein</fullName>
    </submittedName>
</protein>
<dbReference type="EMBL" id="OX465081">
    <property type="protein sequence ID" value="CAI9288525.1"/>
    <property type="molecule type" value="Genomic_DNA"/>
</dbReference>
<keyword evidence="2" id="KW-1185">Reference proteome</keyword>
<evidence type="ECO:0000313" key="1">
    <source>
        <dbReference type="EMBL" id="CAI9288525.1"/>
    </source>
</evidence>